<name>A0A2H3D9D4_ARMGA</name>
<gene>
    <name evidence="1" type="ORF">ARMGADRAFT_297012</name>
</gene>
<organism evidence="1 2">
    <name type="scientific">Armillaria gallica</name>
    <name type="common">Bulbous honey fungus</name>
    <name type="synonym">Armillaria bulbosa</name>
    <dbReference type="NCBI Taxonomy" id="47427"/>
    <lineage>
        <taxon>Eukaryota</taxon>
        <taxon>Fungi</taxon>
        <taxon>Dikarya</taxon>
        <taxon>Basidiomycota</taxon>
        <taxon>Agaricomycotina</taxon>
        <taxon>Agaricomycetes</taxon>
        <taxon>Agaricomycetidae</taxon>
        <taxon>Agaricales</taxon>
        <taxon>Marasmiineae</taxon>
        <taxon>Physalacriaceae</taxon>
        <taxon>Armillaria</taxon>
    </lineage>
</organism>
<evidence type="ECO:0000313" key="2">
    <source>
        <dbReference type="Proteomes" id="UP000217790"/>
    </source>
</evidence>
<evidence type="ECO:0000313" key="1">
    <source>
        <dbReference type="EMBL" id="PBK90394.1"/>
    </source>
</evidence>
<keyword evidence="2" id="KW-1185">Reference proteome</keyword>
<dbReference type="InParanoid" id="A0A2H3D9D4"/>
<reference evidence="2" key="1">
    <citation type="journal article" date="2017" name="Nat. Ecol. Evol.">
        <title>Genome expansion and lineage-specific genetic innovations in the forest pathogenic fungi Armillaria.</title>
        <authorList>
            <person name="Sipos G."/>
            <person name="Prasanna A.N."/>
            <person name="Walter M.C."/>
            <person name="O'Connor E."/>
            <person name="Balint B."/>
            <person name="Krizsan K."/>
            <person name="Kiss B."/>
            <person name="Hess J."/>
            <person name="Varga T."/>
            <person name="Slot J."/>
            <person name="Riley R."/>
            <person name="Boka B."/>
            <person name="Rigling D."/>
            <person name="Barry K."/>
            <person name="Lee J."/>
            <person name="Mihaltcheva S."/>
            <person name="LaButti K."/>
            <person name="Lipzen A."/>
            <person name="Waldron R."/>
            <person name="Moloney N.M."/>
            <person name="Sperisen C."/>
            <person name="Kredics L."/>
            <person name="Vagvoelgyi C."/>
            <person name="Patrignani A."/>
            <person name="Fitzpatrick D."/>
            <person name="Nagy I."/>
            <person name="Doyle S."/>
            <person name="Anderson J.B."/>
            <person name="Grigoriev I.V."/>
            <person name="Gueldener U."/>
            <person name="Muensterkoetter M."/>
            <person name="Nagy L.G."/>
        </authorList>
    </citation>
    <scope>NUCLEOTIDE SEQUENCE [LARGE SCALE GENOMIC DNA]</scope>
    <source>
        <strain evidence="2">Ar21-2</strain>
    </source>
</reference>
<protein>
    <submittedName>
        <fullName evidence="1">Uncharacterized protein</fullName>
    </submittedName>
</protein>
<dbReference type="EMBL" id="KZ293665">
    <property type="protein sequence ID" value="PBK90394.1"/>
    <property type="molecule type" value="Genomic_DNA"/>
</dbReference>
<accession>A0A2H3D9D4</accession>
<dbReference type="AlphaFoldDB" id="A0A2H3D9D4"/>
<sequence>MRGLVWEFVWSKRSYKPSATHDYYSVGSSRACPAEDATIGACCQSCCIIGGRQSALLGCCMWPQARYGTSPSSSRTLIVAVPSGVRVLLV</sequence>
<dbReference type="Proteomes" id="UP000217790">
    <property type="component" value="Unassembled WGS sequence"/>
</dbReference>
<proteinExistence type="predicted"/>